<sequence>MVTMATSGQSGLAQSNAPASPSDLADWLRLEQTDGVGSSTGRRLLAAFGLPANIFASSFTVLQSVVSHKIALALLAPLSDVAKQRIESALIWAQQKGNCILTLADNGYPATLLNIADPPLILYVKGRMELLARASIAVVGSRNATAQGIANAERFSETLSQCGLTIVSGLALGIDSAAHHGALRNMANNPDGGSTVAVIGTGADIVYPARNRSLAHQIAEIGCIVSEYSLGVSGIAANFPRRNRIISGLSSGVLVVEAAAQSGSLITARMAAEQGRDVFAIPGSIHSPLSKGCHQLLKQGAKLVESAQDILEEIAAYSVSVGASRAPRQVSFLSAPDATSVRATATQLNVAGTPSISSSTAESEGEDDPLMAALGFDPASLDLLAARCGLDVAILNARLLTLELEGRVEMLPGGIYRRIG</sequence>
<feature type="domain" description="DprA winged helix" evidence="4">
    <location>
        <begin position="359"/>
        <end position="414"/>
    </location>
</feature>
<dbReference type="GO" id="GO:0009294">
    <property type="term" value="P:DNA-mediated transformation"/>
    <property type="evidence" value="ECO:0007669"/>
    <property type="project" value="InterPro"/>
</dbReference>
<evidence type="ECO:0000259" key="3">
    <source>
        <dbReference type="Pfam" id="PF02481"/>
    </source>
</evidence>
<evidence type="ECO:0000259" key="4">
    <source>
        <dbReference type="Pfam" id="PF17782"/>
    </source>
</evidence>
<dbReference type="PANTHER" id="PTHR43022">
    <property type="entry name" value="PROTEIN SMF"/>
    <property type="match status" value="1"/>
</dbReference>
<dbReference type="AlphaFoldDB" id="A0A840RWJ5"/>
<proteinExistence type="inferred from homology"/>
<accession>A0A840RWJ5</accession>
<dbReference type="NCBIfam" id="TIGR00732">
    <property type="entry name" value="dprA"/>
    <property type="match status" value="1"/>
</dbReference>
<protein>
    <submittedName>
        <fullName evidence="5">DNA processing protein</fullName>
    </submittedName>
</protein>
<dbReference type="Gene3D" id="1.10.10.10">
    <property type="entry name" value="Winged helix-like DNA-binding domain superfamily/Winged helix DNA-binding domain"/>
    <property type="match status" value="1"/>
</dbReference>
<evidence type="ECO:0000313" key="5">
    <source>
        <dbReference type="EMBL" id="MBB5202255.1"/>
    </source>
</evidence>
<gene>
    <name evidence="5" type="ORF">HNR39_004119</name>
</gene>
<organism evidence="5 6">
    <name type="scientific">Glaciimonas immobilis</name>
    <dbReference type="NCBI Taxonomy" id="728004"/>
    <lineage>
        <taxon>Bacteria</taxon>
        <taxon>Pseudomonadati</taxon>
        <taxon>Pseudomonadota</taxon>
        <taxon>Betaproteobacteria</taxon>
        <taxon>Burkholderiales</taxon>
        <taxon>Oxalobacteraceae</taxon>
        <taxon>Glaciimonas</taxon>
    </lineage>
</organism>
<dbReference type="SUPFAM" id="SSF102405">
    <property type="entry name" value="MCP/YpsA-like"/>
    <property type="match status" value="1"/>
</dbReference>
<dbReference type="Pfam" id="PF17782">
    <property type="entry name" value="WHD_DprA"/>
    <property type="match status" value="1"/>
</dbReference>
<feature type="compositionally biased region" description="Polar residues" evidence="2">
    <location>
        <begin position="1"/>
        <end position="19"/>
    </location>
</feature>
<evidence type="ECO:0000256" key="1">
    <source>
        <dbReference type="ARBA" id="ARBA00006525"/>
    </source>
</evidence>
<dbReference type="InterPro" id="IPR003488">
    <property type="entry name" value="DprA"/>
</dbReference>
<keyword evidence="6" id="KW-1185">Reference proteome</keyword>
<dbReference type="Pfam" id="PF02481">
    <property type="entry name" value="DNA_processg_A"/>
    <property type="match status" value="1"/>
</dbReference>
<evidence type="ECO:0000256" key="2">
    <source>
        <dbReference type="SAM" id="MobiDB-lite"/>
    </source>
</evidence>
<evidence type="ECO:0000313" key="6">
    <source>
        <dbReference type="Proteomes" id="UP000571084"/>
    </source>
</evidence>
<dbReference type="Proteomes" id="UP000571084">
    <property type="component" value="Unassembled WGS sequence"/>
</dbReference>
<reference evidence="5 6" key="1">
    <citation type="submission" date="2020-08" db="EMBL/GenBank/DDBJ databases">
        <title>Genomic Encyclopedia of Type Strains, Phase IV (KMG-IV): sequencing the most valuable type-strain genomes for metagenomic binning, comparative biology and taxonomic classification.</title>
        <authorList>
            <person name="Goeker M."/>
        </authorList>
    </citation>
    <scope>NUCLEOTIDE SEQUENCE [LARGE SCALE GENOMIC DNA]</scope>
    <source>
        <strain evidence="5 6">DSM 23240</strain>
    </source>
</reference>
<comment type="similarity">
    <text evidence="1">Belongs to the DprA/Smf family.</text>
</comment>
<feature type="domain" description="Smf/DprA SLOG" evidence="3">
    <location>
        <begin position="100"/>
        <end position="314"/>
    </location>
</feature>
<comment type="caution">
    <text evidence="5">The sequence shown here is derived from an EMBL/GenBank/DDBJ whole genome shotgun (WGS) entry which is preliminary data.</text>
</comment>
<name>A0A840RWJ5_9BURK</name>
<dbReference type="InterPro" id="IPR057666">
    <property type="entry name" value="DrpA_SLOG"/>
</dbReference>
<feature type="region of interest" description="Disordered" evidence="2">
    <location>
        <begin position="1"/>
        <end position="20"/>
    </location>
</feature>
<dbReference type="InterPro" id="IPR041614">
    <property type="entry name" value="DprA_WH"/>
</dbReference>
<dbReference type="Gene3D" id="3.40.50.450">
    <property type="match status" value="1"/>
</dbReference>
<dbReference type="PANTHER" id="PTHR43022:SF1">
    <property type="entry name" value="PROTEIN SMF"/>
    <property type="match status" value="1"/>
</dbReference>
<dbReference type="InterPro" id="IPR036388">
    <property type="entry name" value="WH-like_DNA-bd_sf"/>
</dbReference>
<dbReference type="EMBL" id="JACHHQ010000012">
    <property type="protein sequence ID" value="MBB5202255.1"/>
    <property type="molecule type" value="Genomic_DNA"/>
</dbReference>